<feature type="region of interest" description="Disordered" evidence="5">
    <location>
        <begin position="344"/>
        <end position="377"/>
    </location>
</feature>
<feature type="compositionally biased region" description="Basic and acidic residues" evidence="5">
    <location>
        <begin position="836"/>
        <end position="853"/>
    </location>
</feature>
<dbReference type="OrthoDB" id="5352000at2759"/>
<dbReference type="VEuPathDB" id="FungiDB:G647_05862"/>
<feature type="compositionally biased region" description="Polar residues" evidence="5">
    <location>
        <begin position="810"/>
        <end position="835"/>
    </location>
</feature>
<protein>
    <recommendedName>
        <fullName evidence="9">Pre-mRNA splicing factor CLF1</fullName>
    </recommendedName>
</protein>
<feature type="compositionally biased region" description="Low complexity" evidence="5">
    <location>
        <begin position="769"/>
        <end position="782"/>
    </location>
</feature>
<feature type="region of interest" description="Disordered" evidence="5">
    <location>
        <begin position="630"/>
        <end position="673"/>
    </location>
</feature>
<accession>A0A1C1CUX7</accession>
<dbReference type="GO" id="GO:0016020">
    <property type="term" value="C:membrane"/>
    <property type="evidence" value="ECO:0007669"/>
    <property type="project" value="UniProtKB-SubCell"/>
</dbReference>
<reference evidence="8" key="1">
    <citation type="submission" date="2015-07" db="EMBL/GenBank/DDBJ databases">
        <authorList>
            <person name="Teixeira M.M."/>
            <person name="Souza R.C."/>
            <person name="Almeida L.G."/>
            <person name="Vicente V.A."/>
            <person name="de Hoog S."/>
            <person name="Bocca A.L."/>
            <person name="de Almeida S.R."/>
            <person name="Vasconcelos A.T."/>
            <person name="Felipe M.S."/>
        </authorList>
    </citation>
    <scope>NUCLEOTIDE SEQUENCE [LARGE SCALE GENOMIC DNA]</scope>
    <source>
        <strain evidence="8">KSF</strain>
    </source>
</reference>
<feature type="compositionally biased region" description="Polar residues" evidence="5">
    <location>
        <begin position="783"/>
        <end position="801"/>
    </location>
</feature>
<dbReference type="GO" id="GO:0071944">
    <property type="term" value="C:cell periphery"/>
    <property type="evidence" value="ECO:0007669"/>
    <property type="project" value="UniProtKB-ARBA"/>
</dbReference>
<proteinExistence type="predicted"/>
<feature type="compositionally biased region" description="Polar residues" evidence="5">
    <location>
        <begin position="642"/>
        <end position="653"/>
    </location>
</feature>
<evidence type="ECO:0000313" key="7">
    <source>
        <dbReference type="EMBL" id="OCT52306.1"/>
    </source>
</evidence>
<keyword evidence="8" id="KW-1185">Reference proteome</keyword>
<dbReference type="InterPro" id="IPR051694">
    <property type="entry name" value="Immunoregulatory_rcpt-like"/>
</dbReference>
<evidence type="ECO:0000313" key="8">
    <source>
        <dbReference type="Proteomes" id="UP000094526"/>
    </source>
</evidence>
<sequence>MSAPKPPVAFKDHCSIIHDGVIYVYSPDAFQTLELKEGAKWKEQTNGVSVSGPVCVKGGVDGDNSKAALYVVGGATNASTTDYSGLQRYSIQDKTWQTVVPVVNVTQNRLNHGAAYLDSSSTLVVYGGSQNGDSGPSSETFTIGLYPPYTVLAYSSVAPPAASPFMLPYSQDRTLMVGGSSTNDQTFTFDPINGWLDVGVTLPAPLPDHSAAQCALFTLSDGSVILQTFNLGQTPATVTTNVLLNPGGAPASFGQTAGGSSAIPSASPAPIPPSKSKRQTSLGTYPAYNDTLAPSTSRTGSSLAQGDDGLVALIGGNDDNPLLFFNQSGNGWIAASQLVGTQQAPLATPSSTPSSTVPPSSSTASTTPAVSSSSGSKTQGLTVLGAVLGGICGALAILLLLLLWLRSRRRKRRAEAEKEEEYPDDKKHEAGYNYEERGLGPLAAAGQPMGRSPVSSAYITEADTTGMLGVARPDPASLIRRVSSDRMKAEYRGSGIGFGQALFKREKDREQPKISISKPMMPILNDYKERPSIELGKATPVGSPGPAVAVPSPKAAVAAKKPSQRKTDEGWGKYFQADRPSANRTTFLTRSSGQKSGFWPGSGNPENATRSPKFMLRDSIGNPLEAQNVAAGSPSLEHGPPNLQSRGLQSVQGMTGHISRASSVRTDSTMDDDYEDDQVFEGAFSSGVPTSVQETAWTPVGNTWSGPTERPLHPPSSYLAAQQAQRGLGIPQTRPPPTASSAETSNTSDTQSSSIPSFPMPNSIRSVQPSGTMKTTTTDPPTFHQQATRTPFTEPRQTTDYFSHGRKTSTGRQQPENTRNVNTDMSWLNLGTPSENPRERHLERHRESSGASR</sequence>
<evidence type="ECO:0000256" key="4">
    <source>
        <dbReference type="ARBA" id="ARBA00023136"/>
    </source>
</evidence>
<gene>
    <name evidence="7" type="ORF">CLCR_08017</name>
</gene>
<dbReference type="AlphaFoldDB" id="A0A1C1CUX7"/>
<dbReference type="EMBL" id="LGRB01000009">
    <property type="protein sequence ID" value="OCT52306.1"/>
    <property type="molecule type" value="Genomic_DNA"/>
</dbReference>
<dbReference type="VEuPathDB" id="FungiDB:CLCR_08017"/>
<dbReference type="Gene3D" id="2.120.10.80">
    <property type="entry name" value="Kelch-type beta propeller"/>
    <property type="match status" value="1"/>
</dbReference>
<dbReference type="SUPFAM" id="SSF117281">
    <property type="entry name" value="Kelch motif"/>
    <property type="match status" value="1"/>
</dbReference>
<dbReference type="PANTHER" id="PTHR15549:SF6">
    <property type="entry name" value="MID2 DOMAIN-CONTAINING PROTEIN"/>
    <property type="match status" value="1"/>
</dbReference>
<feature type="region of interest" description="Disordered" evidence="5">
    <location>
        <begin position="685"/>
        <end position="853"/>
    </location>
</feature>
<feature type="transmembrane region" description="Helical" evidence="6">
    <location>
        <begin position="381"/>
        <end position="405"/>
    </location>
</feature>
<feature type="compositionally biased region" description="Polar residues" evidence="5">
    <location>
        <begin position="739"/>
        <end position="756"/>
    </location>
</feature>
<dbReference type="STRING" id="86049.A0A1C1CUX7"/>
<organism evidence="7 8">
    <name type="scientific">Cladophialophora carrionii</name>
    <dbReference type="NCBI Taxonomy" id="86049"/>
    <lineage>
        <taxon>Eukaryota</taxon>
        <taxon>Fungi</taxon>
        <taxon>Dikarya</taxon>
        <taxon>Ascomycota</taxon>
        <taxon>Pezizomycotina</taxon>
        <taxon>Eurotiomycetes</taxon>
        <taxon>Chaetothyriomycetidae</taxon>
        <taxon>Chaetothyriales</taxon>
        <taxon>Herpotrichiellaceae</taxon>
        <taxon>Cladophialophora</taxon>
    </lineage>
</organism>
<evidence type="ECO:0000256" key="6">
    <source>
        <dbReference type="SAM" id="Phobius"/>
    </source>
</evidence>
<name>A0A1C1CUX7_9EURO</name>
<dbReference type="InterPro" id="IPR015915">
    <property type="entry name" value="Kelch-typ_b-propeller"/>
</dbReference>
<feature type="compositionally biased region" description="Polar residues" evidence="5">
    <location>
        <begin position="292"/>
        <end position="301"/>
    </location>
</feature>
<evidence type="ECO:0008006" key="9">
    <source>
        <dbReference type="Google" id="ProtNLM"/>
    </source>
</evidence>
<keyword evidence="3 6" id="KW-1133">Transmembrane helix</keyword>
<evidence type="ECO:0000256" key="2">
    <source>
        <dbReference type="ARBA" id="ARBA00022692"/>
    </source>
</evidence>
<dbReference type="PANTHER" id="PTHR15549">
    <property type="entry name" value="PAIRED IMMUNOGLOBULIN-LIKE TYPE 2 RECEPTOR"/>
    <property type="match status" value="1"/>
</dbReference>
<dbReference type="Proteomes" id="UP000094526">
    <property type="component" value="Unassembled WGS sequence"/>
</dbReference>
<feature type="compositionally biased region" description="Low complexity" evidence="5">
    <location>
        <begin position="347"/>
        <end position="374"/>
    </location>
</feature>
<feature type="compositionally biased region" description="Polar residues" evidence="5">
    <location>
        <begin position="687"/>
        <end position="706"/>
    </location>
</feature>
<evidence type="ECO:0000256" key="5">
    <source>
        <dbReference type="SAM" id="MobiDB-lite"/>
    </source>
</evidence>
<keyword evidence="4 6" id="KW-0472">Membrane</keyword>
<comment type="caution">
    <text evidence="7">The sequence shown here is derived from an EMBL/GenBank/DDBJ whole genome shotgun (WGS) entry which is preliminary data.</text>
</comment>
<feature type="region of interest" description="Disordered" evidence="5">
    <location>
        <begin position="253"/>
        <end position="301"/>
    </location>
</feature>
<comment type="subcellular location">
    <subcellularLocation>
        <location evidence="1">Membrane</location>
        <topology evidence="1">Single-pass membrane protein</topology>
    </subcellularLocation>
</comment>
<evidence type="ECO:0000256" key="1">
    <source>
        <dbReference type="ARBA" id="ARBA00004167"/>
    </source>
</evidence>
<dbReference type="eggNOG" id="ENOG502RYQG">
    <property type="taxonomic scope" value="Eukaryota"/>
</dbReference>
<evidence type="ECO:0000256" key="3">
    <source>
        <dbReference type="ARBA" id="ARBA00022989"/>
    </source>
</evidence>
<keyword evidence="2 6" id="KW-0812">Transmembrane</keyword>